<dbReference type="SUPFAM" id="SSF56112">
    <property type="entry name" value="Protein kinase-like (PK-like)"/>
    <property type="match status" value="1"/>
</dbReference>
<dbReference type="EMBL" id="JAAMPC010000003">
    <property type="protein sequence ID" value="KAG2321392.1"/>
    <property type="molecule type" value="Genomic_DNA"/>
</dbReference>
<accession>A0A8X7W1U5</accession>
<organism evidence="5 6">
    <name type="scientific">Brassica carinata</name>
    <name type="common">Ethiopian mustard</name>
    <name type="synonym">Abyssinian cabbage</name>
    <dbReference type="NCBI Taxonomy" id="52824"/>
    <lineage>
        <taxon>Eukaryota</taxon>
        <taxon>Viridiplantae</taxon>
        <taxon>Streptophyta</taxon>
        <taxon>Embryophyta</taxon>
        <taxon>Tracheophyta</taxon>
        <taxon>Spermatophyta</taxon>
        <taxon>Magnoliopsida</taxon>
        <taxon>eudicotyledons</taxon>
        <taxon>Gunneridae</taxon>
        <taxon>Pentapetalae</taxon>
        <taxon>rosids</taxon>
        <taxon>malvids</taxon>
        <taxon>Brassicales</taxon>
        <taxon>Brassicaceae</taxon>
        <taxon>Brassiceae</taxon>
        <taxon>Brassica</taxon>
    </lineage>
</organism>
<feature type="domain" description="Protein kinase" evidence="4">
    <location>
        <begin position="68"/>
        <end position="354"/>
    </location>
</feature>
<dbReference type="GO" id="GO:0009266">
    <property type="term" value="P:response to temperature stimulus"/>
    <property type="evidence" value="ECO:0007669"/>
    <property type="project" value="UniProtKB-ARBA"/>
</dbReference>
<evidence type="ECO:0000313" key="6">
    <source>
        <dbReference type="Proteomes" id="UP000886595"/>
    </source>
</evidence>
<comment type="similarity">
    <text evidence="3">Belongs to the protein kinase superfamily. Ser/Thr protein kinase family. ZRK subfamily.</text>
</comment>
<dbReference type="GO" id="GO:0007166">
    <property type="term" value="P:cell surface receptor signaling pathway"/>
    <property type="evidence" value="ECO:0007669"/>
    <property type="project" value="InterPro"/>
</dbReference>
<evidence type="ECO:0000256" key="1">
    <source>
        <dbReference type="ARBA" id="ARBA00022741"/>
    </source>
</evidence>
<evidence type="ECO:0000259" key="4">
    <source>
        <dbReference type="PROSITE" id="PS50011"/>
    </source>
</evidence>
<reference evidence="5 6" key="1">
    <citation type="submission" date="2020-02" db="EMBL/GenBank/DDBJ databases">
        <authorList>
            <person name="Ma Q."/>
            <person name="Huang Y."/>
            <person name="Song X."/>
            <person name="Pei D."/>
        </authorList>
    </citation>
    <scope>NUCLEOTIDE SEQUENCE [LARGE SCALE GENOMIC DNA]</scope>
    <source>
        <strain evidence="5">Sxm20200214</strain>
        <tissue evidence="5">Leaf</tissue>
    </source>
</reference>
<dbReference type="PROSITE" id="PS50011">
    <property type="entry name" value="PROTEIN_KINASE_DOM"/>
    <property type="match status" value="1"/>
</dbReference>
<dbReference type="PANTHER" id="PTHR27005">
    <property type="entry name" value="WALL-ASSOCIATED RECEPTOR KINASE-LIKE 21"/>
    <property type="match status" value="1"/>
</dbReference>
<comment type="caution">
    <text evidence="5">The sequence shown here is derived from an EMBL/GenBank/DDBJ whole genome shotgun (WGS) entry which is preliminary data.</text>
</comment>
<evidence type="ECO:0000313" key="5">
    <source>
        <dbReference type="EMBL" id="KAG2321392.1"/>
    </source>
</evidence>
<dbReference type="Gene3D" id="1.10.510.10">
    <property type="entry name" value="Transferase(Phosphotransferase) domain 1"/>
    <property type="match status" value="1"/>
</dbReference>
<keyword evidence="2" id="KW-0067">ATP-binding</keyword>
<dbReference type="AlphaFoldDB" id="A0A8X7W1U5"/>
<dbReference type="OrthoDB" id="75710at2759"/>
<proteinExistence type="inferred from homology"/>
<protein>
    <recommendedName>
        <fullName evidence="4">Protein kinase domain-containing protein</fullName>
    </recommendedName>
</protein>
<dbReference type="InterPro" id="IPR045274">
    <property type="entry name" value="WAK-like"/>
</dbReference>
<sequence>MDSIVKKLKKNLSYGLFGKKKEKSIKKERRFIENGSILLKELIADCNGKSIPIRSFSSSQILQATNRFDSTSFVTEEGFYIWYKGIIEDRSYMIKRFSEHKVTDHRVGEVYKDIVLSARMSSHNNFLKLLGCCLEFPFPVLVFEYAQHGVLNHRGGITVNGEEYLLPLTLRLKIAKEIANALAYLHMAFPKIIIYRDVKPMHVFLDKNWTAKLSDMSFSISLEEGKSQIEAEDVLGTYGYLDPLYFATLLVSEYTDVYSFGVLLMVLLTGRSVYFTGSDGDPQYIIRYVKSLYENGKHDEVMDPMMMNGITSVQRLQVESCVFLALRCCEERDHDRPKMIQVAKELKRVETSFLRDPLF</sequence>
<dbReference type="InterPro" id="IPR000719">
    <property type="entry name" value="Prot_kinase_dom"/>
</dbReference>
<dbReference type="InterPro" id="IPR011009">
    <property type="entry name" value="Kinase-like_dom_sf"/>
</dbReference>
<dbReference type="GO" id="GO:0004674">
    <property type="term" value="F:protein serine/threonine kinase activity"/>
    <property type="evidence" value="ECO:0007669"/>
    <property type="project" value="TreeGrafter"/>
</dbReference>
<dbReference type="Pfam" id="PF00069">
    <property type="entry name" value="Pkinase"/>
    <property type="match status" value="1"/>
</dbReference>
<evidence type="ECO:0000256" key="3">
    <source>
        <dbReference type="ARBA" id="ARBA00060939"/>
    </source>
</evidence>
<dbReference type="GO" id="GO:0005524">
    <property type="term" value="F:ATP binding"/>
    <property type="evidence" value="ECO:0007669"/>
    <property type="project" value="UniProtKB-KW"/>
</dbReference>
<dbReference type="GO" id="GO:0005886">
    <property type="term" value="C:plasma membrane"/>
    <property type="evidence" value="ECO:0007669"/>
    <property type="project" value="TreeGrafter"/>
</dbReference>
<dbReference type="PANTHER" id="PTHR27005:SF308">
    <property type="entry name" value="NON-FUNCTIONAL PSEUDOKINASE ZRK2-RELATED"/>
    <property type="match status" value="1"/>
</dbReference>
<dbReference type="Gene3D" id="3.30.200.20">
    <property type="entry name" value="Phosphorylase Kinase, domain 1"/>
    <property type="match status" value="1"/>
</dbReference>
<evidence type="ECO:0000256" key="2">
    <source>
        <dbReference type="ARBA" id="ARBA00022840"/>
    </source>
</evidence>
<dbReference type="FunFam" id="1.10.510.10:FF:000774">
    <property type="entry name" value="Kinase family protein"/>
    <property type="match status" value="1"/>
</dbReference>
<name>A0A8X7W1U5_BRACI</name>
<dbReference type="GO" id="GO:0042742">
    <property type="term" value="P:defense response to bacterium"/>
    <property type="evidence" value="ECO:0007669"/>
    <property type="project" value="UniProtKB-ARBA"/>
</dbReference>
<gene>
    <name evidence="5" type="ORF">Bca52824_014605</name>
</gene>
<dbReference type="Proteomes" id="UP000886595">
    <property type="component" value="Unassembled WGS sequence"/>
</dbReference>
<keyword evidence="1" id="KW-0547">Nucleotide-binding</keyword>
<keyword evidence="6" id="KW-1185">Reference proteome</keyword>
<dbReference type="FunFam" id="3.30.200.20:FF:000515">
    <property type="entry name" value="Inactive serine/threonine-protein kinase"/>
    <property type="match status" value="1"/>
</dbReference>